<sequence>HYKKQKNLYNLENQTVKELIKSKQEEFRQIIGQNKIMKKIKLILFERYKKEFENKQPFIYLNSPEEVQSTNNSTNEIESLNDPSMNDSVSSTEYMLNKKRKKSNF</sequence>
<name>A0A8S9ZK42_9BILA</name>
<feature type="non-terminal residue" evidence="2">
    <location>
        <position position="1"/>
    </location>
</feature>
<proteinExistence type="predicted"/>
<reference evidence="2" key="1">
    <citation type="journal article" date="2020" name="Ecol. Evol.">
        <title>Genome structure and content of the rice root-knot nematode (Meloidogyne graminicola).</title>
        <authorList>
            <person name="Phan N.T."/>
            <person name="Danchin E.G.J."/>
            <person name="Klopp C."/>
            <person name="Perfus-Barbeoch L."/>
            <person name="Kozlowski D.K."/>
            <person name="Koutsovoulos G.D."/>
            <person name="Lopez-Roques C."/>
            <person name="Bouchez O."/>
            <person name="Zahm M."/>
            <person name="Besnard G."/>
            <person name="Bellafiore S."/>
        </authorList>
    </citation>
    <scope>NUCLEOTIDE SEQUENCE</scope>
    <source>
        <strain evidence="2">VN-18</strain>
    </source>
</reference>
<evidence type="ECO:0000313" key="2">
    <source>
        <dbReference type="EMBL" id="KAF7633670.1"/>
    </source>
</evidence>
<dbReference type="Proteomes" id="UP000605970">
    <property type="component" value="Unassembled WGS sequence"/>
</dbReference>
<feature type="region of interest" description="Disordered" evidence="1">
    <location>
        <begin position="66"/>
        <end position="105"/>
    </location>
</feature>
<evidence type="ECO:0000313" key="3">
    <source>
        <dbReference type="Proteomes" id="UP000605970"/>
    </source>
</evidence>
<accession>A0A8S9ZK42</accession>
<gene>
    <name evidence="2" type="ORF">Mgra_00006977</name>
</gene>
<dbReference type="AlphaFoldDB" id="A0A8S9ZK42"/>
<keyword evidence="3" id="KW-1185">Reference proteome</keyword>
<protein>
    <submittedName>
        <fullName evidence="2">Uncharacterized protein</fullName>
    </submittedName>
</protein>
<comment type="caution">
    <text evidence="2">The sequence shown here is derived from an EMBL/GenBank/DDBJ whole genome shotgun (WGS) entry which is preliminary data.</text>
</comment>
<dbReference type="EMBL" id="JABEBT010000072">
    <property type="protein sequence ID" value="KAF7633670.1"/>
    <property type="molecule type" value="Genomic_DNA"/>
</dbReference>
<feature type="non-terminal residue" evidence="2">
    <location>
        <position position="105"/>
    </location>
</feature>
<organism evidence="2 3">
    <name type="scientific">Meloidogyne graminicola</name>
    <dbReference type="NCBI Taxonomy" id="189291"/>
    <lineage>
        <taxon>Eukaryota</taxon>
        <taxon>Metazoa</taxon>
        <taxon>Ecdysozoa</taxon>
        <taxon>Nematoda</taxon>
        <taxon>Chromadorea</taxon>
        <taxon>Rhabditida</taxon>
        <taxon>Tylenchina</taxon>
        <taxon>Tylenchomorpha</taxon>
        <taxon>Tylenchoidea</taxon>
        <taxon>Meloidogynidae</taxon>
        <taxon>Meloidogyninae</taxon>
        <taxon>Meloidogyne</taxon>
    </lineage>
</organism>
<evidence type="ECO:0000256" key="1">
    <source>
        <dbReference type="SAM" id="MobiDB-lite"/>
    </source>
</evidence>
<feature type="compositionally biased region" description="Polar residues" evidence="1">
    <location>
        <begin position="66"/>
        <end position="94"/>
    </location>
</feature>
<dbReference type="OrthoDB" id="5901889at2759"/>